<accession>A0A5K3EZW6</accession>
<feature type="region of interest" description="Disordered" evidence="1">
    <location>
        <begin position="257"/>
        <end position="305"/>
    </location>
</feature>
<feature type="region of interest" description="Disordered" evidence="1">
    <location>
        <begin position="207"/>
        <end position="230"/>
    </location>
</feature>
<feature type="compositionally biased region" description="Low complexity" evidence="1">
    <location>
        <begin position="97"/>
        <end position="107"/>
    </location>
</feature>
<feature type="transmembrane region" description="Helical" evidence="2">
    <location>
        <begin position="463"/>
        <end position="484"/>
    </location>
</feature>
<evidence type="ECO:0000313" key="3">
    <source>
        <dbReference type="WBParaSite" id="MCU_004470-RA"/>
    </source>
</evidence>
<feature type="region of interest" description="Disordered" evidence="1">
    <location>
        <begin position="1"/>
        <end position="26"/>
    </location>
</feature>
<name>A0A5K3EZW6_MESCO</name>
<keyword evidence="2" id="KW-1133">Transmembrane helix</keyword>
<reference evidence="3" key="1">
    <citation type="submission" date="2019-11" db="UniProtKB">
        <authorList>
            <consortium name="WormBaseParasite"/>
        </authorList>
    </citation>
    <scope>IDENTIFICATION</scope>
</reference>
<dbReference type="AlphaFoldDB" id="A0A5K3EZW6"/>
<keyword evidence="2" id="KW-0472">Membrane</keyword>
<feature type="compositionally biased region" description="Polar residues" evidence="1">
    <location>
        <begin position="320"/>
        <end position="333"/>
    </location>
</feature>
<feature type="compositionally biased region" description="Basic and acidic residues" evidence="1">
    <location>
        <begin position="279"/>
        <end position="288"/>
    </location>
</feature>
<sequence length="504" mass="53182">MQSRGKRCRHGLDHQASSSRSSHPGMVAVEVGQRFRPQPVQICPPPPGPLAFQHLNPPDYNVSLLGVQMPLQVLSPLPSPRIPPPQTSEGRFECRCSSSTDSAATDANPSRTPGSDPKPQETTYFPTANTSAHSRRVRFRSAATSTASTQNVALSETMETAVGGPLNETGGVGEHNDKPDNAPTDCSSIAPGEEVKKRPDVVATNHISGVFHPPKRKSSPAPPPQPKPNTDIIVAAASVSMNLPDRQEPRRSLASLMKASSTGNAVSTTTAPRRPSILHRQEKVEEKSGVGGGGGVKIAQERQNRMSLRPTLMLASLRGNQRSADDGSGSTPRKPSLPANGVVRPGGEAVDSGRRFTRFSSFLLSANRLSADLTSATSDPGAEHSDVPVDIASEYSTDHRVVLMEVLCCCAACCDGRGGRGGGGGGRGDVFGAAGRRGRVLRGAGDVRGGRGEYSNLIENHRLARLVTLLAVLAILGLVLTYIIKSIVEQQQHVATGTNRSATN</sequence>
<organism evidence="3">
    <name type="scientific">Mesocestoides corti</name>
    <name type="common">Flatworm</name>
    <dbReference type="NCBI Taxonomy" id="53468"/>
    <lineage>
        <taxon>Eukaryota</taxon>
        <taxon>Metazoa</taxon>
        <taxon>Spiralia</taxon>
        <taxon>Lophotrochozoa</taxon>
        <taxon>Platyhelminthes</taxon>
        <taxon>Cestoda</taxon>
        <taxon>Eucestoda</taxon>
        <taxon>Cyclophyllidea</taxon>
        <taxon>Mesocestoididae</taxon>
        <taxon>Mesocestoides</taxon>
    </lineage>
</organism>
<evidence type="ECO:0000256" key="2">
    <source>
        <dbReference type="SAM" id="Phobius"/>
    </source>
</evidence>
<feature type="compositionally biased region" description="Polar residues" evidence="1">
    <location>
        <begin position="142"/>
        <end position="158"/>
    </location>
</feature>
<feature type="compositionally biased region" description="Polar residues" evidence="1">
    <location>
        <begin position="120"/>
        <end position="132"/>
    </location>
</feature>
<feature type="region of interest" description="Disordered" evidence="1">
    <location>
        <begin position="76"/>
        <end position="193"/>
    </location>
</feature>
<proteinExistence type="predicted"/>
<keyword evidence="2" id="KW-0812">Transmembrane</keyword>
<dbReference type="WBParaSite" id="MCU_004470-RA">
    <property type="protein sequence ID" value="MCU_004470-RA"/>
    <property type="gene ID" value="MCU_004470"/>
</dbReference>
<protein>
    <submittedName>
        <fullName evidence="3">RING-type domain-containing protein</fullName>
    </submittedName>
</protein>
<feature type="compositionally biased region" description="Pro residues" evidence="1">
    <location>
        <begin position="77"/>
        <end position="86"/>
    </location>
</feature>
<feature type="compositionally biased region" description="Polar residues" evidence="1">
    <location>
        <begin position="258"/>
        <end position="271"/>
    </location>
</feature>
<evidence type="ECO:0000256" key="1">
    <source>
        <dbReference type="SAM" id="MobiDB-lite"/>
    </source>
</evidence>
<feature type="region of interest" description="Disordered" evidence="1">
    <location>
        <begin position="320"/>
        <end position="350"/>
    </location>
</feature>